<evidence type="ECO:0000256" key="3">
    <source>
        <dbReference type="ARBA" id="ARBA00022989"/>
    </source>
</evidence>
<sequence length="246" mass="26615">MGTLSWILAATIVNSLVALAGAATLAWSKGTLEKALHALVGFSAGTLLAGAFFHLIAESLEEMQAMDAFYLVFAGFILFFLIERFLHWHHCHEGHCDVHAFSYLILFGDAIHNFIDGIIIAASFLVNAALGIATAIAVISHELPQELGDFGVLVYGGFERKKALLYNLISQMTSILGGIIGFFFIGATGIEAYLLPFAAGGFIYISASDLIPELHKEASIRKSLVAFMFFLLGVGFMLAVKQFFAN</sequence>
<keyword evidence="2 5" id="KW-0812">Transmembrane</keyword>
<protein>
    <submittedName>
        <fullName evidence="6">ZIP family metal transporter</fullName>
    </submittedName>
</protein>
<dbReference type="EMBL" id="JAFGDB010000015">
    <property type="protein sequence ID" value="MBN2067015.1"/>
    <property type="molecule type" value="Genomic_DNA"/>
</dbReference>
<evidence type="ECO:0000256" key="1">
    <source>
        <dbReference type="ARBA" id="ARBA00004141"/>
    </source>
</evidence>
<feature type="transmembrane region" description="Helical" evidence="5">
    <location>
        <begin position="164"/>
        <end position="187"/>
    </location>
</feature>
<keyword evidence="3 5" id="KW-1133">Transmembrane helix</keyword>
<comment type="subcellular location">
    <subcellularLocation>
        <location evidence="1">Membrane</location>
        <topology evidence="1">Multi-pass membrane protein</topology>
    </subcellularLocation>
</comment>
<feature type="transmembrane region" description="Helical" evidence="5">
    <location>
        <begin position="35"/>
        <end position="56"/>
    </location>
</feature>
<evidence type="ECO:0000256" key="5">
    <source>
        <dbReference type="SAM" id="Phobius"/>
    </source>
</evidence>
<keyword evidence="4 5" id="KW-0472">Membrane</keyword>
<dbReference type="Pfam" id="PF02535">
    <property type="entry name" value="Zip"/>
    <property type="match status" value="2"/>
</dbReference>
<dbReference type="InterPro" id="IPR003689">
    <property type="entry name" value="ZIP"/>
</dbReference>
<name>A0A938YQI5_9ARCH</name>
<dbReference type="GO" id="GO:0016020">
    <property type="term" value="C:membrane"/>
    <property type="evidence" value="ECO:0007669"/>
    <property type="project" value="UniProtKB-SubCell"/>
</dbReference>
<evidence type="ECO:0000313" key="7">
    <source>
        <dbReference type="Proteomes" id="UP000809243"/>
    </source>
</evidence>
<feature type="transmembrane region" description="Helical" evidence="5">
    <location>
        <begin position="6"/>
        <end position="28"/>
    </location>
</feature>
<dbReference type="Proteomes" id="UP000809243">
    <property type="component" value="Unassembled WGS sequence"/>
</dbReference>
<feature type="transmembrane region" description="Helical" evidence="5">
    <location>
        <begin position="193"/>
        <end position="212"/>
    </location>
</feature>
<dbReference type="PANTHER" id="PTHR16950">
    <property type="entry name" value="ZINC TRANSPORTER SLC39A7 HISTIDINE-RICH MEMBRANE PROTEIN KE4"/>
    <property type="match status" value="1"/>
</dbReference>
<accession>A0A938YQI5</accession>
<feature type="transmembrane region" description="Helical" evidence="5">
    <location>
        <begin position="224"/>
        <end position="244"/>
    </location>
</feature>
<feature type="transmembrane region" description="Helical" evidence="5">
    <location>
        <begin position="121"/>
        <end position="143"/>
    </location>
</feature>
<comment type="caution">
    <text evidence="6">The sequence shown here is derived from an EMBL/GenBank/DDBJ whole genome shotgun (WGS) entry which is preliminary data.</text>
</comment>
<proteinExistence type="predicted"/>
<dbReference type="AlphaFoldDB" id="A0A938YQI5"/>
<organism evidence="6 7">
    <name type="scientific">Candidatus Iainarchaeum sp</name>
    <dbReference type="NCBI Taxonomy" id="3101447"/>
    <lineage>
        <taxon>Archaea</taxon>
        <taxon>Candidatus Iainarchaeota</taxon>
        <taxon>Candidatus Iainarchaeia</taxon>
        <taxon>Candidatus Iainarchaeales</taxon>
        <taxon>Candidatus Iainarchaeaceae</taxon>
        <taxon>Candidatus Iainarchaeum</taxon>
    </lineage>
</organism>
<gene>
    <name evidence="6" type="ORF">JW744_00950</name>
</gene>
<evidence type="ECO:0000313" key="6">
    <source>
        <dbReference type="EMBL" id="MBN2067015.1"/>
    </source>
</evidence>
<dbReference type="PANTHER" id="PTHR16950:SF16">
    <property type="entry name" value="ZINC TRANSPORTER ZIP13"/>
    <property type="match status" value="1"/>
</dbReference>
<feature type="transmembrane region" description="Helical" evidence="5">
    <location>
        <begin position="68"/>
        <end position="86"/>
    </location>
</feature>
<evidence type="ECO:0000256" key="2">
    <source>
        <dbReference type="ARBA" id="ARBA00022692"/>
    </source>
</evidence>
<reference evidence="6" key="1">
    <citation type="submission" date="2021-01" db="EMBL/GenBank/DDBJ databases">
        <title>Active Sulfur Cycling in an Early Earth Analoge.</title>
        <authorList>
            <person name="Hahn C.R."/>
            <person name="Youssef N.H."/>
            <person name="Elshahed M."/>
        </authorList>
    </citation>
    <scope>NUCLEOTIDE SEQUENCE</scope>
    <source>
        <strain evidence="6">Zod_Metabat.1151</strain>
    </source>
</reference>
<evidence type="ECO:0000256" key="4">
    <source>
        <dbReference type="ARBA" id="ARBA00023136"/>
    </source>
</evidence>
<dbReference type="GO" id="GO:0046873">
    <property type="term" value="F:metal ion transmembrane transporter activity"/>
    <property type="evidence" value="ECO:0007669"/>
    <property type="project" value="InterPro"/>
</dbReference>